<comment type="cofactor">
    <cofactor evidence="12">
        <name>Mg(2+)</name>
        <dbReference type="ChEBI" id="CHEBI:18420"/>
    </cofactor>
    <text evidence="12">Binds 1 Mg(2+) per subunit.</text>
</comment>
<keyword evidence="9 13" id="KW-0786">Thiamine pyrophosphate</keyword>
<dbReference type="Gene3D" id="3.40.50.970">
    <property type="match status" value="2"/>
</dbReference>
<dbReference type="OrthoDB" id="3970464at2759"/>
<evidence type="ECO:0000256" key="7">
    <source>
        <dbReference type="ARBA" id="ARBA00022793"/>
    </source>
</evidence>
<dbReference type="PANTHER" id="PTHR43452:SF30">
    <property type="entry name" value="PYRUVATE DECARBOXYLASE ISOZYME 1-RELATED"/>
    <property type="match status" value="1"/>
</dbReference>
<evidence type="ECO:0000256" key="9">
    <source>
        <dbReference type="ARBA" id="ARBA00023052"/>
    </source>
</evidence>
<dbReference type="EMBL" id="JAGPXC010000004">
    <property type="protein sequence ID" value="KAH6653746.1"/>
    <property type="molecule type" value="Genomic_DNA"/>
</dbReference>
<dbReference type="InterPro" id="IPR012001">
    <property type="entry name" value="Thiamin_PyroP_enz_TPP-bd_dom"/>
</dbReference>
<dbReference type="Pfam" id="PF02775">
    <property type="entry name" value="TPP_enzyme_C"/>
    <property type="match status" value="1"/>
</dbReference>
<evidence type="ECO:0000256" key="8">
    <source>
        <dbReference type="ARBA" id="ARBA00022842"/>
    </source>
</evidence>
<dbReference type="Pfam" id="PF02776">
    <property type="entry name" value="TPP_enzyme_N"/>
    <property type="match status" value="1"/>
</dbReference>
<keyword evidence="18" id="KW-1185">Reference proteome</keyword>
<dbReference type="GO" id="GO:0005634">
    <property type="term" value="C:nucleus"/>
    <property type="evidence" value="ECO:0007669"/>
    <property type="project" value="TreeGrafter"/>
</dbReference>
<dbReference type="AlphaFoldDB" id="A0A9P8UKH1"/>
<evidence type="ECO:0000256" key="13">
    <source>
        <dbReference type="RuleBase" id="RU362132"/>
    </source>
</evidence>
<keyword evidence="6 12" id="KW-0479">Metal-binding</keyword>
<dbReference type="GO" id="GO:0000287">
    <property type="term" value="F:magnesium ion binding"/>
    <property type="evidence" value="ECO:0007669"/>
    <property type="project" value="InterPro"/>
</dbReference>
<dbReference type="GO" id="GO:0030976">
    <property type="term" value="F:thiamine pyrophosphate binding"/>
    <property type="evidence" value="ECO:0007669"/>
    <property type="project" value="InterPro"/>
</dbReference>
<dbReference type="GO" id="GO:0004737">
    <property type="term" value="F:pyruvate decarboxylase activity"/>
    <property type="evidence" value="ECO:0007669"/>
    <property type="project" value="UniProtKB-EC"/>
</dbReference>
<dbReference type="SUPFAM" id="SSF52467">
    <property type="entry name" value="DHS-like NAD/FAD-binding domain"/>
    <property type="match status" value="1"/>
</dbReference>
<evidence type="ECO:0000256" key="12">
    <source>
        <dbReference type="PIRSR" id="PIRSR036565-2"/>
    </source>
</evidence>
<dbReference type="InterPro" id="IPR011766">
    <property type="entry name" value="TPP_enzyme_TPP-bd"/>
</dbReference>
<dbReference type="CDD" id="cd07038">
    <property type="entry name" value="TPP_PYR_PDC_IPDC_like"/>
    <property type="match status" value="1"/>
</dbReference>
<dbReference type="FunFam" id="3.40.50.970:FF:000019">
    <property type="entry name" value="Pyruvate decarboxylase isozyme"/>
    <property type="match status" value="1"/>
</dbReference>
<feature type="binding site" evidence="11">
    <location>
        <position position="169"/>
    </location>
    <ligand>
        <name>pyruvate</name>
        <dbReference type="ChEBI" id="CHEBI:15361"/>
        <label>2</label>
        <note>allosteric activator</note>
    </ligand>
</feature>
<name>A0A9P8UKH1_9PEZI</name>
<keyword evidence="7" id="KW-0210">Decarboxylase</keyword>
<dbReference type="GO" id="GO:0000949">
    <property type="term" value="P:aromatic amino acid family catabolic process to alcohol via Ehrlich pathway"/>
    <property type="evidence" value="ECO:0007669"/>
    <property type="project" value="TreeGrafter"/>
</dbReference>
<evidence type="ECO:0000256" key="11">
    <source>
        <dbReference type="PIRSR" id="PIRSR036565-1"/>
    </source>
</evidence>
<feature type="binding site" evidence="11">
    <location>
        <position position="127"/>
    </location>
    <ligand>
        <name>pyruvate</name>
        <dbReference type="ChEBI" id="CHEBI:15361"/>
        <label>1</label>
        <note>substrate; ligand shared between two neighboring subunits</note>
    </ligand>
</feature>
<comment type="cofactor">
    <cofactor evidence="2">
        <name>thiamine diphosphate</name>
        <dbReference type="ChEBI" id="CHEBI:58937"/>
    </cofactor>
</comment>
<dbReference type="InterPro" id="IPR029061">
    <property type="entry name" value="THDP-binding"/>
</dbReference>
<dbReference type="RefSeq" id="XP_045958016.1">
    <property type="nucleotide sequence ID" value="XM_046109151.1"/>
</dbReference>
<reference evidence="17" key="1">
    <citation type="journal article" date="2021" name="Nat. Commun.">
        <title>Genetic determinants of endophytism in the Arabidopsis root mycobiome.</title>
        <authorList>
            <person name="Mesny F."/>
            <person name="Miyauchi S."/>
            <person name="Thiergart T."/>
            <person name="Pickel B."/>
            <person name="Atanasova L."/>
            <person name="Karlsson M."/>
            <person name="Huettel B."/>
            <person name="Barry K.W."/>
            <person name="Haridas S."/>
            <person name="Chen C."/>
            <person name="Bauer D."/>
            <person name="Andreopoulos W."/>
            <person name="Pangilinan J."/>
            <person name="LaButti K."/>
            <person name="Riley R."/>
            <person name="Lipzen A."/>
            <person name="Clum A."/>
            <person name="Drula E."/>
            <person name="Henrissat B."/>
            <person name="Kohler A."/>
            <person name="Grigoriev I.V."/>
            <person name="Martin F.M."/>
            <person name="Hacquard S."/>
        </authorList>
    </citation>
    <scope>NUCLEOTIDE SEQUENCE</scope>
    <source>
        <strain evidence="17">MPI-SDFR-AT-0073</strain>
    </source>
</reference>
<comment type="similarity">
    <text evidence="3 13">Belongs to the TPP enzyme family.</text>
</comment>
<accession>A0A9P8UKH1</accession>
<evidence type="ECO:0000256" key="3">
    <source>
        <dbReference type="ARBA" id="ARBA00007812"/>
    </source>
</evidence>
<feature type="binding site" evidence="11">
    <location>
        <position position="41"/>
    </location>
    <ligand>
        <name>pyruvate</name>
        <dbReference type="ChEBI" id="CHEBI:15361"/>
        <label>1</label>
        <note>substrate; ligand shared between two neighboring subunits</note>
    </ligand>
</feature>
<protein>
    <recommendedName>
        <fullName evidence="5">Pyruvate decarboxylase</fullName>
        <ecNumber evidence="4">4.1.1.1</ecNumber>
    </recommendedName>
</protein>
<feature type="binding site" evidence="12">
    <location>
        <position position="484"/>
    </location>
    <ligand>
        <name>Mg(2+)</name>
        <dbReference type="ChEBI" id="CHEBI:18420"/>
    </ligand>
</feature>
<evidence type="ECO:0000259" key="15">
    <source>
        <dbReference type="Pfam" id="PF02775"/>
    </source>
</evidence>
<evidence type="ECO:0000256" key="6">
    <source>
        <dbReference type="ARBA" id="ARBA00022723"/>
    </source>
</evidence>
<keyword evidence="8 12" id="KW-0460">Magnesium</keyword>
<feature type="binding site" evidence="12">
    <location>
        <position position="482"/>
    </location>
    <ligand>
        <name>Mg(2+)</name>
        <dbReference type="ChEBI" id="CHEBI:18420"/>
    </ligand>
</feature>
<organism evidence="17 18">
    <name type="scientific">Truncatella angustata</name>
    <dbReference type="NCBI Taxonomy" id="152316"/>
    <lineage>
        <taxon>Eukaryota</taxon>
        <taxon>Fungi</taxon>
        <taxon>Dikarya</taxon>
        <taxon>Ascomycota</taxon>
        <taxon>Pezizomycotina</taxon>
        <taxon>Sordariomycetes</taxon>
        <taxon>Xylariomycetidae</taxon>
        <taxon>Amphisphaeriales</taxon>
        <taxon>Sporocadaceae</taxon>
        <taxon>Truncatella</taxon>
    </lineage>
</organism>
<sequence>MGEKSLDIRTNSLTKPVDVAEYLFARLHQIGVRSVHGLPGDYNLVALDYLPSAGLKWVGSVNELNASYAADGYARIKGISALITTFGVGELSALNGIAGAYSEMVPIVHIVGCPSTVSQRNGMLLHHTLGNGDFSVFSEMSKSVSVEIAKLNNPAEIAAQIDHALRECYLKSRPVYIMWPTDMVTIKVEGARLDTPIDLEEAKNEVEREDYVVDVILKYLHQAKNPVLLVDACAIRHRVLNEVHALIEKTQIPVFVTPMGKGAINETHEAFGGVYAGTASHPFVKEAVESSDLVLTVGALKSDFNTAGFSYRLSQLNTVDFHSTYCSVRYSEYPGVKMRGVLRKVAERVDLSQLTVQKAPKPPVTVAKAVGDNGPILQEWIWPRISGFLRDDDIVVTETGTANFGIWDTKFPKGVTGLNQTLWGSIGWAVGAWQGAALGAKDAGQNRRTILFEGDGSFQLTAQELSTVIRHQLDAIIFVICNDGYTIERFIHGMEAEYNDIVQWDYKQLVTVFSGGAEQEKKSGAKKYVVKTKDDVEKLFADQDFNERKGLRFVELYMPKDDAPRSLKTTAEASARNNAKTE</sequence>
<evidence type="ECO:0000256" key="2">
    <source>
        <dbReference type="ARBA" id="ARBA00001964"/>
    </source>
</evidence>
<evidence type="ECO:0000259" key="16">
    <source>
        <dbReference type="Pfam" id="PF02776"/>
    </source>
</evidence>
<dbReference type="InterPro" id="IPR047213">
    <property type="entry name" value="TPP_PYR_PDC_IPDC-like"/>
</dbReference>
<evidence type="ECO:0000313" key="17">
    <source>
        <dbReference type="EMBL" id="KAH6653746.1"/>
    </source>
</evidence>
<dbReference type="InterPro" id="IPR029035">
    <property type="entry name" value="DHS-like_NAD/FAD-binding_dom"/>
</dbReference>
<feature type="binding site" evidence="12">
    <location>
        <position position="455"/>
    </location>
    <ligand>
        <name>Mg(2+)</name>
        <dbReference type="ChEBI" id="CHEBI:18420"/>
    </ligand>
</feature>
<evidence type="ECO:0000256" key="10">
    <source>
        <dbReference type="ARBA" id="ARBA00023239"/>
    </source>
</evidence>
<evidence type="ECO:0000313" key="18">
    <source>
        <dbReference type="Proteomes" id="UP000758603"/>
    </source>
</evidence>
<dbReference type="CDD" id="cd02005">
    <property type="entry name" value="TPP_PDC_IPDC"/>
    <property type="match status" value="1"/>
</dbReference>
<dbReference type="Proteomes" id="UP000758603">
    <property type="component" value="Unassembled WGS sequence"/>
</dbReference>
<dbReference type="EC" id="4.1.1.1" evidence="4"/>
<dbReference type="Gene3D" id="3.40.50.1220">
    <property type="entry name" value="TPP-binding domain"/>
    <property type="match status" value="1"/>
</dbReference>
<feature type="domain" description="Thiamine pyrophosphate enzyme central" evidence="14">
    <location>
        <begin position="215"/>
        <end position="312"/>
    </location>
</feature>
<proteinExistence type="inferred from homology"/>
<gene>
    <name evidence="17" type="ORF">BKA67DRAFT_690873</name>
</gene>
<dbReference type="GO" id="GO:0005829">
    <property type="term" value="C:cytosol"/>
    <property type="evidence" value="ECO:0007669"/>
    <property type="project" value="TreeGrafter"/>
</dbReference>
<dbReference type="PANTHER" id="PTHR43452">
    <property type="entry name" value="PYRUVATE DECARBOXYLASE"/>
    <property type="match status" value="1"/>
</dbReference>
<evidence type="ECO:0000259" key="14">
    <source>
        <dbReference type="Pfam" id="PF00205"/>
    </source>
</evidence>
<evidence type="ECO:0000256" key="4">
    <source>
        <dbReference type="ARBA" id="ARBA00013202"/>
    </source>
</evidence>
<evidence type="ECO:0000256" key="5">
    <source>
        <dbReference type="ARBA" id="ARBA00014422"/>
    </source>
</evidence>
<dbReference type="GeneID" id="70138042"/>
<dbReference type="Pfam" id="PF00205">
    <property type="entry name" value="TPP_enzyme_M"/>
    <property type="match status" value="1"/>
</dbReference>
<dbReference type="InterPro" id="IPR012000">
    <property type="entry name" value="Thiamin_PyroP_enz_cen_dom"/>
</dbReference>
<feature type="domain" description="Thiamine pyrophosphate enzyme TPP-binding" evidence="15">
    <location>
        <begin position="415"/>
        <end position="499"/>
    </location>
</feature>
<comment type="caution">
    <text evidence="17">The sequence shown here is derived from an EMBL/GenBank/DDBJ whole genome shotgun (WGS) entry which is preliminary data.</text>
</comment>
<dbReference type="FunFam" id="3.40.50.970:FF:000024">
    <property type="entry name" value="Pyruvate decarboxylase isozyme"/>
    <property type="match status" value="1"/>
</dbReference>
<dbReference type="InterPro" id="IPR012110">
    <property type="entry name" value="PDC/IPDC-like"/>
</dbReference>
<dbReference type="InterPro" id="IPR047214">
    <property type="entry name" value="TPP_PDC_IPDC"/>
</dbReference>
<feature type="binding site" evidence="11">
    <location>
        <position position="488"/>
    </location>
    <ligand>
        <name>pyruvate</name>
        <dbReference type="ChEBI" id="CHEBI:15361"/>
        <label>1</label>
        <note>substrate; ligand shared between two neighboring subunits</note>
    </ligand>
</feature>
<dbReference type="PIRSF" id="PIRSF036565">
    <property type="entry name" value="Pyruvt_ip_decrb"/>
    <property type="match status" value="1"/>
</dbReference>
<keyword evidence="10" id="KW-0456">Lyase</keyword>
<comment type="catalytic activity">
    <reaction evidence="1">
        <text>a 2-oxocarboxylate + H(+) = an aldehyde + CO2</text>
        <dbReference type="Rhea" id="RHEA:11628"/>
        <dbReference type="ChEBI" id="CHEBI:15378"/>
        <dbReference type="ChEBI" id="CHEBI:16526"/>
        <dbReference type="ChEBI" id="CHEBI:17478"/>
        <dbReference type="ChEBI" id="CHEBI:35179"/>
        <dbReference type="EC" id="4.1.1.1"/>
    </reaction>
</comment>
<dbReference type="SUPFAM" id="SSF52518">
    <property type="entry name" value="Thiamin diphosphate-binding fold (THDP-binding)"/>
    <property type="match status" value="2"/>
</dbReference>
<evidence type="ECO:0000256" key="1">
    <source>
        <dbReference type="ARBA" id="ARBA00001041"/>
    </source>
</evidence>
<feature type="domain" description="Thiamine pyrophosphate enzyme N-terminal TPP-binding" evidence="16">
    <location>
        <begin position="18"/>
        <end position="123"/>
    </location>
</feature>